<feature type="region of interest" description="Disordered" evidence="1">
    <location>
        <begin position="151"/>
        <end position="237"/>
    </location>
</feature>
<feature type="region of interest" description="Disordered" evidence="1">
    <location>
        <begin position="342"/>
        <end position="391"/>
    </location>
</feature>
<feature type="compositionally biased region" description="Polar residues" evidence="1">
    <location>
        <begin position="266"/>
        <end position="282"/>
    </location>
</feature>
<evidence type="ECO:0000313" key="2">
    <source>
        <dbReference type="EMBL" id="CAF9909861.1"/>
    </source>
</evidence>
<keyword evidence="3" id="KW-1185">Reference proteome</keyword>
<feature type="compositionally biased region" description="Basic and acidic residues" evidence="1">
    <location>
        <begin position="283"/>
        <end position="293"/>
    </location>
</feature>
<dbReference type="EMBL" id="CAJPDS010000008">
    <property type="protein sequence ID" value="CAF9909861.1"/>
    <property type="molecule type" value="Genomic_DNA"/>
</dbReference>
<dbReference type="PANTHER" id="PTHR40130:SF1">
    <property type="entry name" value="SPINDLE POLE BODY-ASSOCIATED PROTEIN CUT12 DOMAIN-CONTAINING PROTEIN"/>
    <property type="match status" value="1"/>
</dbReference>
<proteinExistence type="predicted"/>
<feature type="region of interest" description="Disordered" evidence="1">
    <location>
        <begin position="439"/>
        <end position="460"/>
    </location>
</feature>
<feature type="compositionally biased region" description="Low complexity" evidence="1">
    <location>
        <begin position="123"/>
        <end position="137"/>
    </location>
</feature>
<protein>
    <submittedName>
        <fullName evidence="2">Uncharacterized protein</fullName>
    </submittedName>
</protein>
<organism evidence="2 3">
    <name type="scientific">Heterodermia speciosa</name>
    <dbReference type="NCBI Taxonomy" id="116794"/>
    <lineage>
        <taxon>Eukaryota</taxon>
        <taxon>Fungi</taxon>
        <taxon>Dikarya</taxon>
        <taxon>Ascomycota</taxon>
        <taxon>Pezizomycotina</taxon>
        <taxon>Lecanoromycetes</taxon>
        <taxon>OSLEUM clade</taxon>
        <taxon>Lecanoromycetidae</taxon>
        <taxon>Caliciales</taxon>
        <taxon>Physciaceae</taxon>
        <taxon>Heterodermia</taxon>
    </lineage>
</organism>
<comment type="caution">
    <text evidence="2">The sequence shown here is derived from an EMBL/GenBank/DDBJ whole genome shotgun (WGS) entry which is preliminary data.</text>
</comment>
<feature type="region of interest" description="Disordered" evidence="1">
    <location>
        <begin position="91"/>
        <end position="137"/>
    </location>
</feature>
<sequence length="518" mass="55730">MDSSPLILVWPRQTAFIPTSNAIQAQTHARSALAATHVDPTAAVGEHNLAASQYNSAYKSTTNSEAARTLKLLEQHHERLARLIKWQHANPVTQRSETVVEEKSTSQPLPSPKSAKSPEEPSNKSQQPAAPSAPLPQREISSSIASNLASARGIPTSRQRRGNPASPASSTQHAEGKLTTPTRRPKPDDYSSRSDSNPLQEKVAPATRSPAQPKVSQLPQAADQPATPAPSSADEPFNRFYSTFESLFTKLSAPLAFAGLPLGLDDTSNTEPTPSSPRNASTQKEKIKDDPDYTRAFSRAAIRALHEERGLTTAAESFYVVPTTGGTISYADILARTKREAARGLGVPEPTDAENPDDEFVDARETPQPPSPAASRKGGKPAGGKGSSTKNMEELILENQAIRDLLDVLSKRLAQFEMGSQSQSMALHQSLRMMHQSQALPPLPTAGGAGVSRGGANEERLAALEEQLTAAQKETERMGRENEKLKGVVGRYRERWEKLKEGARTRREGTGVGTGGEG</sequence>
<name>A0A8H3EVZ4_9LECA</name>
<feature type="compositionally biased region" description="Low complexity" evidence="1">
    <location>
        <begin position="219"/>
        <end position="234"/>
    </location>
</feature>
<feature type="region of interest" description="Disordered" evidence="1">
    <location>
        <begin position="259"/>
        <end position="293"/>
    </location>
</feature>
<dbReference type="OrthoDB" id="3197614at2759"/>
<gene>
    <name evidence="2" type="ORF">HETSPECPRED_009540</name>
</gene>
<evidence type="ECO:0000313" key="3">
    <source>
        <dbReference type="Proteomes" id="UP000664521"/>
    </source>
</evidence>
<accession>A0A8H3EVZ4</accession>
<reference evidence="2" key="1">
    <citation type="submission" date="2021-03" db="EMBL/GenBank/DDBJ databases">
        <authorList>
            <person name="Tagirdzhanova G."/>
        </authorList>
    </citation>
    <scope>NUCLEOTIDE SEQUENCE</scope>
</reference>
<feature type="compositionally biased region" description="Acidic residues" evidence="1">
    <location>
        <begin position="351"/>
        <end position="360"/>
    </location>
</feature>
<evidence type="ECO:0000256" key="1">
    <source>
        <dbReference type="SAM" id="MobiDB-lite"/>
    </source>
</evidence>
<dbReference type="AlphaFoldDB" id="A0A8H3EVZ4"/>
<dbReference type="PANTHER" id="PTHR40130">
    <property type="entry name" value="EXPRESSED PROTEIN"/>
    <property type="match status" value="1"/>
</dbReference>
<dbReference type="Proteomes" id="UP000664521">
    <property type="component" value="Unassembled WGS sequence"/>
</dbReference>